<feature type="compositionally biased region" description="Pro residues" evidence="1">
    <location>
        <begin position="29"/>
        <end position="42"/>
    </location>
</feature>
<comment type="caution">
    <text evidence="2">The sequence shown here is derived from an EMBL/GenBank/DDBJ whole genome shotgun (WGS) entry which is preliminary data.</text>
</comment>
<dbReference type="EMBL" id="JAFBMS010000001">
    <property type="protein sequence ID" value="KAG9355182.1"/>
    <property type="molecule type" value="Genomic_DNA"/>
</dbReference>
<feature type="compositionally biased region" description="Basic and acidic residues" evidence="1">
    <location>
        <begin position="98"/>
        <end position="119"/>
    </location>
</feature>
<keyword evidence="3" id="KW-1185">Reference proteome</keyword>
<feature type="region of interest" description="Disordered" evidence="1">
    <location>
        <begin position="1"/>
        <end position="43"/>
    </location>
</feature>
<evidence type="ECO:0000313" key="3">
    <source>
        <dbReference type="Proteomes" id="UP000824540"/>
    </source>
</evidence>
<proteinExistence type="predicted"/>
<feature type="region of interest" description="Disordered" evidence="1">
    <location>
        <begin position="89"/>
        <end position="184"/>
    </location>
</feature>
<dbReference type="Proteomes" id="UP000824540">
    <property type="component" value="Unassembled WGS sequence"/>
</dbReference>
<organism evidence="2 3">
    <name type="scientific">Albula glossodonta</name>
    <name type="common">roundjaw bonefish</name>
    <dbReference type="NCBI Taxonomy" id="121402"/>
    <lineage>
        <taxon>Eukaryota</taxon>
        <taxon>Metazoa</taxon>
        <taxon>Chordata</taxon>
        <taxon>Craniata</taxon>
        <taxon>Vertebrata</taxon>
        <taxon>Euteleostomi</taxon>
        <taxon>Actinopterygii</taxon>
        <taxon>Neopterygii</taxon>
        <taxon>Teleostei</taxon>
        <taxon>Albuliformes</taxon>
        <taxon>Albulidae</taxon>
        <taxon>Albula</taxon>
    </lineage>
</organism>
<feature type="compositionally biased region" description="Pro residues" evidence="1">
    <location>
        <begin position="175"/>
        <end position="184"/>
    </location>
</feature>
<gene>
    <name evidence="2" type="ORF">JZ751_000020</name>
</gene>
<dbReference type="OrthoDB" id="6264899at2759"/>
<reference evidence="2" key="1">
    <citation type="thesis" date="2021" institute="BYU ScholarsArchive" country="Provo, UT, USA">
        <title>Applications of and Algorithms for Genome Assembly and Genomic Analyses with an Emphasis on Marine Teleosts.</title>
        <authorList>
            <person name="Pickett B.D."/>
        </authorList>
    </citation>
    <scope>NUCLEOTIDE SEQUENCE</scope>
    <source>
        <strain evidence="2">HI-2016</strain>
    </source>
</reference>
<accession>A0A8T2PUN2</accession>
<evidence type="ECO:0000256" key="1">
    <source>
        <dbReference type="SAM" id="MobiDB-lite"/>
    </source>
</evidence>
<dbReference type="AlphaFoldDB" id="A0A8T2PUN2"/>
<name>A0A8T2PUN2_9TELE</name>
<feature type="compositionally biased region" description="Basic and acidic residues" evidence="1">
    <location>
        <begin position="126"/>
        <end position="136"/>
    </location>
</feature>
<protein>
    <submittedName>
        <fullName evidence="2">Uncharacterized protein</fullName>
    </submittedName>
</protein>
<evidence type="ECO:0000313" key="2">
    <source>
        <dbReference type="EMBL" id="KAG9355182.1"/>
    </source>
</evidence>
<sequence>MRSVGSGIIRQAAADNIGGKPVRTDSAKPHPPLPSHPNPPLKKIPQVFNQYLHCRVPSYECRGITPNSRGERPPADRRLNRPVIASFLPTNGMFGKHRKDERLGDKMERKGSSKSKLEDTQASEEETLRMRLEQESLKQLSRKTRRAAANLFPNAHSGKQGLADSTNKRSLRPMLRPPPPYMLP</sequence>